<evidence type="ECO:0000256" key="1">
    <source>
        <dbReference type="ARBA" id="ARBA00022691"/>
    </source>
</evidence>
<evidence type="ECO:0000256" key="4">
    <source>
        <dbReference type="ARBA" id="ARBA00023014"/>
    </source>
</evidence>
<dbReference type="CDD" id="cd01335">
    <property type="entry name" value="Radical_SAM"/>
    <property type="match status" value="1"/>
</dbReference>
<name>A0A0G1NNR3_9BACT</name>
<dbReference type="GO" id="GO:0051536">
    <property type="term" value="F:iron-sulfur cluster binding"/>
    <property type="evidence" value="ECO:0007669"/>
    <property type="project" value="UniProtKB-KW"/>
</dbReference>
<proteinExistence type="predicted"/>
<gene>
    <name evidence="6" type="ORF">UX31_C0008G0009</name>
</gene>
<keyword evidence="3" id="KW-0408">Iron</keyword>
<keyword evidence="4" id="KW-0411">Iron-sulfur</keyword>
<dbReference type="PANTHER" id="PTHR11228">
    <property type="entry name" value="RADICAL SAM DOMAIN PROTEIN"/>
    <property type="match status" value="1"/>
</dbReference>
<dbReference type="SFLD" id="SFLDG01067">
    <property type="entry name" value="SPASM/twitch_domain_containing"/>
    <property type="match status" value="1"/>
</dbReference>
<evidence type="ECO:0000313" key="7">
    <source>
        <dbReference type="Proteomes" id="UP000034107"/>
    </source>
</evidence>
<dbReference type="PANTHER" id="PTHR11228:SF7">
    <property type="entry name" value="PQQA PEPTIDE CYCLASE"/>
    <property type="match status" value="1"/>
</dbReference>
<dbReference type="Gene3D" id="3.20.20.70">
    <property type="entry name" value="Aldolase class I"/>
    <property type="match status" value="1"/>
</dbReference>
<accession>A0A0G1NNR3</accession>
<comment type="caution">
    <text evidence="6">The sequence shown here is derived from an EMBL/GenBank/DDBJ whole genome shotgun (WGS) entry which is preliminary data.</text>
</comment>
<keyword evidence="1" id="KW-0949">S-adenosyl-L-methionine</keyword>
<organism evidence="6 7">
    <name type="scientific">Candidatus Nomurabacteria bacterium GW2011_GWA1_46_11</name>
    <dbReference type="NCBI Taxonomy" id="1618732"/>
    <lineage>
        <taxon>Bacteria</taxon>
        <taxon>Candidatus Nomuraibacteriota</taxon>
    </lineage>
</organism>
<dbReference type="Proteomes" id="UP000034107">
    <property type="component" value="Unassembled WGS sequence"/>
</dbReference>
<dbReference type="AlphaFoldDB" id="A0A0G1NNR3"/>
<evidence type="ECO:0000256" key="3">
    <source>
        <dbReference type="ARBA" id="ARBA00023004"/>
    </source>
</evidence>
<dbReference type="InterPro" id="IPR007197">
    <property type="entry name" value="rSAM"/>
</dbReference>
<dbReference type="InterPro" id="IPR058240">
    <property type="entry name" value="rSAM_sf"/>
</dbReference>
<dbReference type="GO" id="GO:0003824">
    <property type="term" value="F:catalytic activity"/>
    <property type="evidence" value="ECO:0007669"/>
    <property type="project" value="InterPro"/>
</dbReference>
<reference evidence="6 7" key="1">
    <citation type="journal article" date="2015" name="Nature">
        <title>rRNA introns, odd ribosomes, and small enigmatic genomes across a large radiation of phyla.</title>
        <authorList>
            <person name="Brown C.T."/>
            <person name="Hug L.A."/>
            <person name="Thomas B.C."/>
            <person name="Sharon I."/>
            <person name="Castelle C.J."/>
            <person name="Singh A."/>
            <person name="Wilkins M.J."/>
            <person name="Williams K.H."/>
            <person name="Banfield J.F."/>
        </authorList>
    </citation>
    <scope>NUCLEOTIDE SEQUENCE [LARGE SCALE GENOMIC DNA]</scope>
</reference>
<dbReference type="GO" id="GO:0046872">
    <property type="term" value="F:metal ion binding"/>
    <property type="evidence" value="ECO:0007669"/>
    <property type="project" value="UniProtKB-KW"/>
</dbReference>
<dbReference type="InterPro" id="IPR050377">
    <property type="entry name" value="Radical_SAM_PqqE_MftC-like"/>
</dbReference>
<dbReference type="SUPFAM" id="SSF102114">
    <property type="entry name" value="Radical SAM enzymes"/>
    <property type="match status" value="1"/>
</dbReference>
<dbReference type="EMBL" id="LCLS01000008">
    <property type="protein sequence ID" value="KKU21967.1"/>
    <property type="molecule type" value="Genomic_DNA"/>
</dbReference>
<feature type="domain" description="Radical SAM core" evidence="5">
    <location>
        <begin position="20"/>
        <end position="250"/>
    </location>
</feature>
<evidence type="ECO:0000313" key="6">
    <source>
        <dbReference type="EMBL" id="KKU21967.1"/>
    </source>
</evidence>
<dbReference type="PROSITE" id="PS51918">
    <property type="entry name" value="RADICAL_SAM"/>
    <property type="match status" value="1"/>
</dbReference>
<keyword evidence="2" id="KW-0479">Metal-binding</keyword>
<sequence>MNTKIIKGGLSYFNSLIQSKHRPIPLYVNIFYTRRCNLRCDFCAAIKNPAKTGLTLDQWKECSDILFSLGNRFISITGGEPIIRRDLPAFINYLSKKSRLHSVISNGRLLNEDRLRELAEAGLMHLGVSTQSLIPGKHVKSQNRELFEMILKYKKKYRFEVSALITLTSDNVEEVPDIVRFLGQKGINVAPNIVTSGQGSWWFRNYCPTLQFNKTNFHKLKKTIDYLSRAKNVIYSGNYLEDIYKYAQGQKPFLCEAGSAYLSINDDGYVMPCQDFAPTKIHYTKLAALYPIKKPNCNDCMWPCYYEETYKRNHSLAFAVQSARRVFNI</sequence>
<dbReference type="Pfam" id="PF04055">
    <property type="entry name" value="Radical_SAM"/>
    <property type="match status" value="1"/>
</dbReference>
<evidence type="ECO:0000259" key="5">
    <source>
        <dbReference type="PROSITE" id="PS51918"/>
    </source>
</evidence>
<evidence type="ECO:0000256" key="2">
    <source>
        <dbReference type="ARBA" id="ARBA00022723"/>
    </source>
</evidence>
<dbReference type="SFLD" id="SFLDS00029">
    <property type="entry name" value="Radical_SAM"/>
    <property type="match status" value="1"/>
</dbReference>
<dbReference type="InterPro" id="IPR013785">
    <property type="entry name" value="Aldolase_TIM"/>
</dbReference>
<protein>
    <submittedName>
        <fullName evidence="6">Pyrroloquinoline quinone biosynthesis protein PqqE</fullName>
    </submittedName>
</protein>